<sequence length="227" mass="23749">MTDASPLACERPSDLLAGHPATAYFWGHVAASGTVTADGIEVVANDEASAATLAAIAGGESADLDCETVTREYAHDASITRTEDEYAVSIDGSVCDGPSGSLGMPVDGRGNYRFAAFAAHDRALLRGLLEGCGTVCYKSSSDTVGISFVHDDRKVLETVDDALAACPVDAPTGEIAETSSGGYWFGLSDAAAPDFGRWVYGESEATGLYAPSRRRKLRRSLERAENA</sequence>
<gene>
    <name evidence="1" type="ORF">C479_06512</name>
</gene>
<name>M0BLC3_9EURY</name>
<dbReference type="Proteomes" id="UP000011560">
    <property type="component" value="Unassembled WGS sequence"/>
</dbReference>
<dbReference type="OrthoDB" id="318818at2157"/>
<dbReference type="Pfam" id="PF26411">
    <property type="entry name" value="LAGLIDADG_4"/>
    <property type="match status" value="1"/>
</dbReference>
<dbReference type="AlphaFoldDB" id="M0BLC3"/>
<keyword evidence="2" id="KW-1185">Reference proteome</keyword>
<dbReference type="STRING" id="1227490.C479_06512"/>
<comment type="caution">
    <text evidence="1">The sequence shown here is derived from an EMBL/GenBank/DDBJ whole genome shotgun (WGS) entry which is preliminary data.</text>
</comment>
<accession>M0BLC3</accession>
<organism evidence="1 2">
    <name type="scientific">Halovivax asiaticus JCM 14624</name>
    <dbReference type="NCBI Taxonomy" id="1227490"/>
    <lineage>
        <taxon>Archaea</taxon>
        <taxon>Methanobacteriati</taxon>
        <taxon>Methanobacteriota</taxon>
        <taxon>Stenosarchaea group</taxon>
        <taxon>Halobacteria</taxon>
        <taxon>Halobacteriales</taxon>
        <taxon>Natrialbaceae</taxon>
        <taxon>Halovivax</taxon>
    </lineage>
</organism>
<protein>
    <recommendedName>
        <fullName evidence="3">Cobalamin operon protein</fullName>
    </recommendedName>
</protein>
<evidence type="ECO:0008006" key="3">
    <source>
        <dbReference type="Google" id="ProtNLM"/>
    </source>
</evidence>
<dbReference type="InterPro" id="IPR058749">
    <property type="entry name" value="Homing_endonuclease-like"/>
</dbReference>
<proteinExistence type="predicted"/>
<reference evidence="1 2" key="1">
    <citation type="journal article" date="2014" name="PLoS Genet.">
        <title>Phylogenetically driven sequencing of extremely halophilic archaea reveals strategies for static and dynamic osmo-response.</title>
        <authorList>
            <person name="Becker E.A."/>
            <person name="Seitzer P.M."/>
            <person name="Tritt A."/>
            <person name="Larsen D."/>
            <person name="Krusor M."/>
            <person name="Yao A.I."/>
            <person name="Wu D."/>
            <person name="Madern D."/>
            <person name="Eisen J.A."/>
            <person name="Darling A.E."/>
            <person name="Facciotti M.T."/>
        </authorList>
    </citation>
    <scope>NUCLEOTIDE SEQUENCE [LARGE SCALE GENOMIC DNA]</scope>
    <source>
        <strain evidence="1 2">JCM 14624</strain>
    </source>
</reference>
<dbReference type="EMBL" id="AOIQ01000011">
    <property type="protein sequence ID" value="ELZ11686.1"/>
    <property type="molecule type" value="Genomic_DNA"/>
</dbReference>
<evidence type="ECO:0000313" key="1">
    <source>
        <dbReference type="EMBL" id="ELZ11686.1"/>
    </source>
</evidence>
<evidence type="ECO:0000313" key="2">
    <source>
        <dbReference type="Proteomes" id="UP000011560"/>
    </source>
</evidence>
<dbReference type="RefSeq" id="WP_007699645.1">
    <property type="nucleotide sequence ID" value="NZ_AOIQ01000011.1"/>
</dbReference>